<evidence type="ECO:0000313" key="1">
    <source>
        <dbReference type="EMBL" id="EDP13956.1"/>
    </source>
</evidence>
<proteinExistence type="predicted"/>
<protein>
    <submittedName>
        <fullName evidence="1">Uncharacterized protein</fullName>
    </submittedName>
</protein>
<accession>A8S128</accession>
<evidence type="ECO:0000313" key="2">
    <source>
        <dbReference type="Proteomes" id="UP000005396"/>
    </source>
</evidence>
<reference evidence="1 2" key="2">
    <citation type="submission" date="2007-09" db="EMBL/GenBank/DDBJ databases">
        <title>Draft genome sequence of Clostridium bolteae (ATCC BAA-613).</title>
        <authorList>
            <person name="Sudarsanam P."/>
            <person name="Ley R."/>
            <person name="Guruge J."/>
            <person name="Turnbaugh P.J."/>
            <person name="Mahowald M."/>
            <person name="Liep D."/>
            <person name="Gordon J."/>
        </authorList>
    </citation>
    <scope>NUCLEOTIDE SEQUENCE [LARGE SCALE GENOMIC DNA]</scope>
    <source>
        <strain evidence="2">ATCC BAA-613 / DSM 15670 / CCUG 46953 / JCM 12243 / WAL 16351</strain>
    </source>
</reference>
<dbReference type="AlphaFoldDB" id="A8S128"/>
<dbReference type="PaxDb" id="411902-CLOBOL_05837"/>
<dbReference type="EMBL" id="ABCC02000044">
    <property type="protein sequence ID" value="EDP13956.1"/>
    <property type="molecule type" value="Genomic_DNA"/>
</dbReference>
<dbReference type="Proteomes" id="UP000005396">
    <property type="component" value="Unassembled WGS sequence"/>
</dbReference>
<reference evidence="1 2" key="1">
    <citation type="submission" date="2007-08" db="EMBL/GenBank/DDBJ databases">
        <authorList>
            <person name="Fulton L."/>
            <person name="Clifton S."/>
            <person name="Fulton B."/>
            <person name="Xu J."/>
            <person name="Minx P."/>
            <person name="Pepin K.H."/>
            <person name="Johnson M."/>
            <person name="Thiruvilangam P."/>
            <person name="Bhonagiri V."/>
            <person name="Nash W.E."/>
            <person name="Mardis E.R."/>
            <person name="Wilson R.K."/>
        </authorList>
    </citation>
    <scope>NUCLEOTIDE SEQUENCE [LARGE SCALE GENOMIC DNA]</scope>
    <source>
        <strain evidence="2">ATCC BAA-613 / DSM 15670 / CCUG 46953 / JCM 12243 / WAL 16351</strain>
    </source>
</reference>
<sequence>MRTSIDTNSISEKNAAVNIENVVIITKRCCMVFKEIDKAIIMMLYWNE</sequence>
<dbReference type="HOGENOM" id="CLU_3151212_0_0_9"/>
<comment type="caution">
    <text evidence="1">The sequence shown here is derived from an EMBL/GenBank/DDBJ whole genome shotgun (WGS) entry which is preliminary data.</text>
</comment>
<organism evidence="1 2">
    <name type="scientific">Enterocloster bolteae (strain ATCC BAA-613 / DSM 15670 / CCUG 46953 / JCM 12243 / WAL 16351)</name>
    <name type="common">Clostridium bolteae</name>
    <dbReference type="NCBI Taxonomy" id="411902"/>
    <lineage>
        <taxon>Bacteria</taxon>
        <taxon>Bacillati</taxon>
        <taxon>Bacillota</taxon>
        <taxon>Clostridia</taxon>
        <taxon>Lachnospirales</taxon>
        <taxon>Lachnospiraceae</taxon>
        <taxon>Enterocloster</taxon>
    </lineage>
</organism>
<name>A8S128_ENTBW</name>
<gene>
    <name evidence="1" type="ORF">CLOBOL_05837</name>
</gene>